<protein>
    <submittedName>
        <fullName evidence="1">Uncharacterized protein</fullName>
    </submittedName>
</protein>
<proteinExistence type="predicted"/>
<dbReference type="Proteomes" id="UP001220658">
    <property type="component" value="Unassembled WGS sequence"/>
</dbReference>
<organism evidence="1 2">
    <name type="scientific">Faecalitalea cylindroides</name>
    <dbReference type="NCBI Taxonomy" id="39483"/>
    <lineage>
        <taxon>Bacteria</taxon>
        <taxon>Bacillati</taxon>
        <taxon>Bacillota</taxon>
        <taxon>Erysipelotrichia</taxon>
        <taxon>Erysipelotrichales</taxon>
        <taxon>Erysipelotrichaceae</taxon>
        <taxon>Faecalitalea</taxon>
    </lineage>
</organism>
<reference evidence="1" key="1">
    <citation type="submission" date="2023-01" db="EMBL/GenBank/DDBJ databases">
        <title>Human gut microbiome strain richness.</title>
        <authorList>
            <person name="Chen-Liaw A."/>
        </authorList>
    </citation>
    <scope>NUCLEOTIDE SEQUENCE</scope>
    <source>
        <strain evidence="1">D55st1_G4_D55t1_190419</strain>
    </source>
</reference>
<accession>A0AAW6FRI5</accession>
<evidence type="ECO:0000313" key="1">
    <source>
        <dbReference type="EMBL" id="MDC0828331.1"/>
    </source>
</evidence>
<sequence>MKAIEYYRNLKQETERYTILYQLFCFSSIDAFVDNPTEEEYEILSGGIVNAYLQLDDCDLGKLADCIAEKYANEKFTLEEFKQMSKWEVLDLYN</sequence>
<gene>
    <name evidence="1" type="ORF">POG00_06340</name>
</gene>
<evidence type="ECO:0000313" key="2">
    <source>
        <dbReference type="Proteomes" id="UP001220658"/>
    </source>
</evidence>
<name>A0AAW6FRI5_9FIRM</name>
<dbReference type="EMBL" id="JAQNCK010000015">
    <property type="protein sequence ID" value="MDC0828331.1"/>
    <property type="molecule type" value="Genomic_DNA"/>
</dbReference>
<dbReference type="AlphaFoldDB" id="A0AAW6FRI5"/>
<comment type="caution">
    <text evidence="1">The sequence shown here is derived from an EMBL/GenBank/DDBJ whole genome shotgun (WGS) entry which is preliminary data.</text>
</comment>
<dbReference type="RefSeq" id="WP_195191401.1">
    <property type="nucleotide sequence ID" value="NZ_JADMUL010000019.1"/>
</dbReference>